<feature type="region of interest" description="Disordered" evidence="1">
    <location>
        <begin position="1"/>
        <end position="88"/>
    </location>
</feature>
<dbReference type="RefSeq" id="WP_184085272.1">
    <property type="nucleotide sequence ID" value="NZ_JACIJF010000002.1"/>
</dbReference>
<proteinExistence type="predicted"/>
<dbReference type="EMBL" id="JACIJF010000002">
    <property type="protein sequence ID" value="MBB5709886.1"/>
    <property type="molecule type" value="Genomic_DNA"/>
</dbReference>
<accession>A0A840YKU4</accession>
<keyword evidence="3" id="KW-1185">Reference proteome</keyword>
<feature type="compositionally biased region" description="Low complexity" evidence="1">
    <location>
        <begin position="79"/>
        <end position="88"/>
    </location>
</feature>
<evidence type="ECO:0000313" key="3">
    <source>
        <dbReference type="Proteomes" id="UP000527143"/>
    </source>
</evidence>
<name>A0A840YKU4_9SPHN</name>
<evidence type="ECO:0000256" key="1">
    <source>
        <dbReference type="SAM" id="MobiDB-lite"/>
    </source>
</evidence>
<gene>
    <name evidence="2" type="ORF">FHT02_001108</name>
</gene>
<organism evidence="2 3">
    <name type="scientific">Sphingomonas xinjiangensis</name>
    <dbReference type="NCBI Taxonomy" id="643568"/>
    <lineage>
        <taxon>Bacteria</taxon>
        <taxon>Pseudomonadati</taxon>
        <taxon>Pseudomonadota</taxon>
        <taxon>Alphaproteobacteria</taxon>
        <taxon>Sphingomonadales</taxon>
        <taxon>Sphingomonadaceae</taxon>
        <taxon>Sphingomonas</taxon>
    </lineage>
</organism>
<comment type="caution">
    <text evidence="2">The sequence shown here is derived from an EMBL/GenBank/DDBJ whole genome shotgun (WGS) entry which is preliminary data.</text>
</comment>
<dbReference type="AlphaFoldDB" id="A0A840YKU4"/>
<dbReference type="Proteomes" id="UP000527143">
    <property type="component" value="Unassembled WGS sequence"/>
</dbReference>
<feature type="compositionally biased region" description="Low complexity" evidence="1">
    <location>
        <begin position="36"/>
        <end position="47"/>
    </location>
</feature>
<feature type="compositionally biased region" description="Low complexity" evidence="1">
    <location>
        <begin position="1"/>
        <end position="24"/>
    </location>
</feature>
<protein>
    <submittedName>
        <fullName evidence="2">Uncharacterized protein</fullName>
    </submittedName>
</protein>
<feature type="compositionally biased region" description="Polar residues" evidence="1">
    <location>
        <begin position="53"/>
        <end position="68"/>
    </location>
</feature>
<reference evidence="2 3" key="1">
    <citation type="submission" date="2020-08" db="EMBL/GenBank/DDBJ databases">
        <title>Genomic Encyclopedia of Type Strains, Phase IV (KMG-IV): sequencing the most valuable type-strain genomes for metagenomic binning, comparative biology and taxonomic classification.</title>
        <authorList>
            <person name="Goeker M."/>
        </authorList>
    </citation>
    <scope>NUCLEOTIDE SEQUENCE [LARGE SCALE GENOMIC DNA]</scope>
    <source>
        <strain evidence="2 3">DSM 26736</strain>
    </source>
</reference>
<evidence type="ECO:0000313" key="2">
    <source>
        <dbReference type="EMBL" id="MBB5709886.1"/>
    </source>
</evidence>
<sequence length="88" mass="8835">MGPLSDIFSSDDSSSSDSSSNSSDFMGDLTSTVGLDASSSSDSYSADEGGNVEANSTDNSLGLDTSTDGLLHGITDNFSSSSDSTSDQ</sequence>